<evidence type="ECO:0000256" key="3">
    <source>
        <dbReference type="ARBA" id="ARBA00022741"/>
    </source>
</evidence>
<dbReference type="InterPro" id="IPR015854">
    <property type="entry name" value="ABC_transpr_LolD-like"/>
</dbReference>
<reference evidence="5 6" key="1">
    <citation type="submission" date="2020-09" db="EMBL/GenBank/DDBJ databases">
        <title>Characterization and genome sequencing of Ruminiclostridium sp. nov. MA18.</title>
        <authorList>
            <person name="Rettenmaier R."/>
            <person name="Kowollik M.-L."/>
            <person name="Liebl W."/>
            <person name="Zverlov V."/>
        </authorList>
    </citation>
    <scope>NUCLEOTIDE SEQUENCE [LARGE SCALE GENOMIC DNA]</scope>
    <source>
        <strain evidence="5 6">MA18</strain>
    </source>
</reference>
<evidence type="ECO:0000256" key="4">
    <source>
        <dbReference type="ARBA" id="ARBA00022840"/>
    </source>
</evidence>
<dbReference type="AlphaFoldDB" id="A0A4U7J7W1"/>
<gene>
    <name evidence="5" type="ORF">EHE19_016405</name>
</gene>
<evidence type="ECO:0000313" key="5">
    <source>
        <dbReference type="EMBL" id="QNU66426.1"/>
    </source>
</evidence>
<dbReference type="InterPro" id="IPR003593">
    <property type="entry name" value="AAA+_ATPase"/>
</dbReference>
<dbReference type="SUPFAM" id="SSF52540">
    <property type="entry name" value="P-loop containing nucleoside triphosphate hydrolases"/>
    <property type="match status" value="1"/>
</dbReference>
<dbReference type="InterPro" id="IPR003439">
    <property type="entry name" value="ABC_transporter-like_ATP-bd"/>
</dbReference>
<evidence type="ECO:0000256" key="2">
    <source>
        <dbReference type="ARBA" id="ARBA00022448"/>
    </source>
</evidence>
<dbReference type="CDD" id="cd03255">
    <property type="entry name" value="ABC_MJ0796_LolCDE_FtsE"/>
    <property type="match status" value="1"/>
</dbReference>
<accession>A0A4U7J7W1</accession>
<name>A0A4U7J7W1_9FIRM</name>
<dbReference type="PROSITE" id="PS50893">
    <property type="entry name" value="ABC_TRANSPORTER_2"/>
    <property type="match status" value="1"/>
</dbReference>
<dbReference type="GO" id="GO:0005524">
    <property type="term" value="F:ATP binding"/>
    <property type="evidence" value="ECO:0007669"/>
    <property type="project" value="UniProtKB-KW"/>
</dbReference>
<dbReference type="FunFam" id="3.40.50.300:FF:000056">
    <property type="entry name" value="Cell division ATP-binding protein FtsE"/>
    <property type="match status" value="1"/>
</dbReference>
<protein>
    <submittedName>
        <fullName evidence="5">ABC transporter ATP-binding protein</fullName>
    </submittedName>
</protein>
<dbReference type="PANTHER" id="PTHR24220">
    <property type="entry name" value="IMPORT ATP-BINDING PROTEIN"/>
    <property type="match status" value="1"/>
</dbReference>
<dbReference type="InterPro" id="IPR017911">
    <property type="entry name" value="MacB-like_ATP-bd"/>
</dbReference>
<keyword evidence="2" id="KW-0813">Transport</keyword>
<comment type="similarity">
    <text evidence="1">Belongs to the ABC transporter superfamily.</text>
</comment>
<dbReference type="GO" id="GO:0005886">
    <property type="term" value="C:plasma membrane"/>
    <property type="evidence" value="ECO:0007669"/>
    <property type="project" value="TreeGrafter"/>
</dbReference>
<dbReference type="PROSITE" id="PS00211">
    <property type="entry name" value="ABC_TRANSPORTER_1"/>
    <property type="match status" value="1"/>
</dbReference>
<dbReference type="KEGG" id="rher:EHE19_016405"/>
<proteinExistence type="inferred from homology"/>
<dbReference type="InterPro" id="IPR017871">
    <property type="entry name" value="ABC_transporter-like_CS"/>
</dbReference>
<dbReference type="SMART" id="SM00382">
    <property type="entry name" value="AAA"/>
    <property type="match status" value="1"/>
</dbReference>
<dbReference type="Pfam" id="PF00005">
    <property type="entry name" value="ABC_tran"/>
    <property type="match status" value="1"/>
</dbReference>
<evidence type="ECO:0000256" key="1">
    <source>
        <dbReference type="ARBA" id="ARBA00005417"/>
    </source>
</evidence>
<dbReference type="GO" id="GO:0016887">
    <property type="term" value="F:ATP hydrolysis activity"/>
    <property type="evidence" value="ECO:0007669"/>
    <property type="project" value="InterPro"/>
</dbReference>
<sequence length="234" mass="26234">MKIIQAEGVSYYYQTKYQKIEALKDITCFFETGKMYAIVGESGSGKSTFLSLIAGLDLPTSGSITIDGKEIRTINRDHYRRDLVTVVYQAFHLFPLLTALENVMFPMTLKGMSVKQARSRAKELVKKVGLGEKTEEQFPQMMSGGEQQRVAIARAMASYGKILLADEPTGNLDTQNEENIVSLLKKMAHEEQYAVIVVTHNPGVAQEADVILRMKDGSMIEIRENDEKKMRSRG</sequence>
<evidence type="ECO:0000313" key="6">
    <source>
        <dbReference type="Proteomes" id="UP000306409"/>
    </source>
</evidence>
<dbReference type="GO" id="GO:0022857">
    <property type="term" value="F:transmembrane transporter activity"/>
    <property type="evidence" value="ECO:0007669"/>
    <property type="project" value="TreeGrafter"/>
</dbReference>
<keyword evidence="6" id="KW-1185">Reference proteome</keyword>
<dbReference type="EMBL" id="CP061336">
    <property type="protein sequence ID" value="QNU66426.1"/>
    <property type="molecule type" value="Genomic_DNA"/>
</dbReference>
<dbReference type="PANTHER" id="PTHR24220:SF86">
    <property type="entry name" value="ABC TRANSPORTER ABCH.1"/>
    <property type="match status" value="1"/>
</dbReference>
<organism evidence="5 6">
    <name type="scientific">Ruminiclostridium herbifermentans</name>
    <dbReference type="NCBI Taxonomy" id="2488810"/>
    <lineage>
        <taxon>Bacteria</taxon>
        <taxon>Bacillati</taxon>
        <taxon>Bacillota</taxon>
        <taxon>Clostridia</taxon>
        <taxon>Eubacteriales</taxon>
        <taxon>Oscillospiraceae</taxon>
        <taxon>Ruminiclostridium</taxon>
    </lineage>
</organism>
<keyword evidence="4 5" id="KW-0067">ATP-binding</keyword>
<dbReference type="Proteomes" id="UP000306409">
    <property type="component" value="Chromosome"/>
</dbReference>
<dbReference type="Gene3D" id="3.40.50.300">
    <property type="entry name" value="P-loop containing nucleotide triphosphate hydrolases"/>
    <property type="match status" value="1"/>
</dbReference>
<keyword evidence="3" id="KW-0547">Nucleotide-binding</keyword>
<dbReference type="OrthoDB" id="9802264at2"/>
<dbReference type="InterPro" id="IPR027417">
    <property type="entry name" value="P-loop_NTPase"/>
</dbReference>
<dbReference type="RefSeq" id="WP_137699180.1">
    <property type="nucleotide sequence ID" value="NZ_CP061336.1"/>
</dbReference>